<dbReference type="SUPFAM" id="SSF82051">
    <property type="entry name" value="Obg GTP-binding protein N-terminal domain"/>
    <property type="match status" value="1"/>
</dbReference>
<comment type="subunit">
    <text evidence="8">Monomer.</text>
</comment>
<organism evidence="11">
    <name type="scientific">Buchnera aphidicola</name>
    <name type="common">Anoecia corni</name>
    <dbReference type="NCBI Taxonomy" id="2994477"/>
    <lineage>
        <taxon>Bacteria</taxon>
        <taxon>Pseudomonadati</taxon>
        <taxon>Pseudomonadota</taxon>
        <taxon>Gammaproteobacteria</taxon>
        <taxon>Enterobacterales</taxon>
        <taxon>Erwiniaceae</taxon>
        <taxon>Buchnera</taxon>
    </lineage>
</organism>
<dbReference type="NCBIfam" id="TIGR02729">
    <property type="entry name" value="Obg_CgtA"/>
    <property type="match status" value="1"/>
</dbReference>
<keyword evidence="7 8" id="KW-0342">GTP-binding</keyword>
<dbReference type="Gene3D" id="2.70.210.12">
    <property type="entry name" value="GTP1/OBG domain"/>
    <property type="match status" value="1"/>
</dbReference>
<evidence type="ECO:0000256" key="3">
    <source>
        <dbReference type="ARBA" id="ARBA00022723"/>
    </source>
</evidence>
<feature type="binding site" evidence="8">
    <location>
        <begin position="166"/>
        <end position="173"/>
    </location>
    <ligand>
        <name>GTP</name>
        <dbReference type="ChEBI" id="CHEBI:37565"/>
    </ligand>
</feature>
<evidence type="ECO:0000259" key="9">
    <source>
        <dbReference type="PROSITE" id="PS51710"/>
    </source>
</evidence>
<dbReference type="PIRSF" id="PIRSF002401">
    <property type="entry name" value="GTP_bd_Obg/CgtA"/>
    <property type="match status" value="1"/>
</dbReference>
<dbReference type="InterPro" id="IPR045086">
    <property type="entry name" value="OBG_GTPase"/>
</dbReference>
<keyword evidence="3 8" id="KW-0479">Metal-binding</keyword>
<evidence type="ECO:0000256" key="8">
    <source>
        <dbReference type="HAMAP-Rule" id="MF_01454"/>
    </source>
</evidence>
<evidence type="ECO:0000256" key="7">
    <source>
        <dbReference type="ARBA" id="ARBA00023134"/>
    </source>
</evidence>
<keyword evidence="2 8" id="KW-0963">Cytoplasm</keyword>
<proteinExistence type="inferred from homology"/>
<accession>A0AAT9IH64</accession>
<dbReference type="InterPro" id="IPR031167">
    <property type="entry name" value="G_OBG"/>
</dbReference>
<feature type="binding site" evidence="8">
    <location>
        <begin position="213"/>
        <end position="216"/>
    </location>
    <ligand>
        <name>GTP</name>
        <dbReference type="ChEBI" id="CHEBI:37565"/>
    </ligand>
</feature>
<gene>
    <name evidence="11" type="primary">obgE</name>
    <name evidence="8" type="synonym">obg</name>
    <name evidence="11" type="ORF">BUANCORI2928_306</name>
</gene>
<dbReference type="GO" id="GO:0042254">
    <property type="term" value="P:ribosome biogenesis"/>
    <property type="evidence" value="ECO:0007669"/>
    <property type="project" value="UniProtKB-UniRule"/>
</dbReference>
<evidence type="ECO:0000256" key="5">
    <source>
        <dbReference type="ARBA" id="ARBA00022801"/>
    </source>
</evidence>
<protein>
    <recommendedName>
        <fullName evidence="8">GTPase Obg</fullName>
        <ecNumber evidence="8">3.6.5.-</ecNumber>
    </recommendedName>
    <alternativeName>
        <fullName evidence="8">GTP-binding protein Obg</fullName>
    </alternativeName>
</protein>
<evidence type="ECO:0000313" key="11">
    <source>
        <dbReference type="EMBL" id="CAL4043399.1"/>
    </source>
</evidence>
<dbReference type="PANTHER" id="PTHR11702:SF31">
    <property type="entry name" value="MITOCHONDRIAL RIBOSOME-ASSOCIATED GTPASE 2"/>
    <property type="match status" value="1"/>
</dbReference>
<evidence type="ECO:0000256" key="1">
    <source>
        <dbReference type="ARBA" id="ARBA00007699"/>
    </source>
</evidence>
<feature type="binding site" evidence="8">
    <location>
        <begin position="191"/>
        <end position="195"/>
    </location>
    <ligand>
        <name>GTP</name>
        <dbReference type="ChEBI" id="CHEBI:37565"/>
    </ligand>
</feature>
<evidence type="ECO:0000256" key="2">
    <source>
        <dbReference type="ARBA" id="ARBA00022490"/>
    </source>
</evidence>
<keyword evidence="5 8" id="KW-0378">Hydrolase</keyword>
<dbReference type="NCBIfam" id="NF008956">
    <property type="entry name" value="PRK12299.1"/>
    <property type="match status" value="1"/>
</dbReference>
<dbReference type="GO" id="GO:0000287">
    <property type="term" value="F:magnesium ion binding"/>
    <property type="evidence" value="ECO:0007669"/>
    <property type="project" value="InterPro"/>
</dbReference>
<dbReference type="AlphaFoldDB" id="A0AAT9IH64"/>
<comment type="function">
    <text evidence="8">An essential GTPase which binds GTP, GDP and possibly (p)ppGpp with moderate affinity, with high nucleotide exchange rates and a fairly low GTP hydrolysis rate. Plays a role in control of the cell cycle, stress response, ribosome biogenesis and in those bacteria that undergo differentiation, in morphogenesis control.</text>
</comment>
<evidence type="ECO:0000256" key="6">
    <source>
        <dbReference type="ARBA" id="ARBA00022842"/>
    </source>
</evidence>
<dbReference type="InterPro" id="IPR006169">
    <property type="entry name" value="GTP1_OBG_dom"/>
</dbReference>
<dbReference type="CDD" id="cd01898">
    <property type="entry name" value="Obg"/>
    <property type="match status" value="1"/>
</dbReference>
<dbReference type="GO" id="GO:0005737">
    <property type="term" value="C:cytoplasm"/>
    <property type="evidence" value="ECO:0007669"/>
    <property type="project" value="UniProtKB-SubCell"/>
</dbReference>
<keyword evidence="6 8" id="KW-0460">Magnesium</keyword>
<dbReference type="RefSeq" id="WP_367680849.1">
    <property type="nucleotide sequence ID" value="NZ_OZ060371.1"/>
</dbReference>
<dbReference type="GO" id="GO:0003924">
    <property type="term" value="F:GTPase activity"/>
    <property type="evidence" value="ECO:0007669"/>
    <property type="project" value="UniProtKB-UniRule"/>
</dbReference>
<comment type="similarity">
    <text evidence="1 8">Belongs to the TRAFAC class OBG-HflX-like GTPase superfamily. OBG GTPase family.</text>
</comment>
<dbReference type="InterPro" id="IPR014100">
    <property type="entry name" value="GTP-bd_Obg/CgtA"/>
</dbReference>
<feature type="binding site" evidence="8">
    <location>
        <position position="193"/>
    </location>
    <ligand>
        <name>Mg(2+)</name>
        <dbReference type="ChEBI" id="CHEBI:18420"/>
    </ligand>
</feature>
<feature type="binding site" evidence="8">
    <location>
        <position position="173"/>
    </location>
    <ligand>
        <name>Mg(2+)</name>
        <dbReference type="ChEBI" id="CHEBI:18420"/>
    </ligand>
</feature>
<dbReference type="FunFam" id="2.70.210.12:FF:000001">
    <property type="entry name" value="GTPase Obg"/>
    <property type="match status" value="1"/>
</dbReference>
<sequence length="335" mass="36964">MKFVDKVLIKVIAGNGGNGCIHFRREKYAPKGGPDGGNGGDGGDIWVQGDENINTLVDYRFKKIFLAGNGESGKSNNASGRKGKDTTIFVPLGTRIIDFDSKNIIFDVTIIGKKLLLAKGGWHGLGNTRFKSPTRRVPYKRTLGSIGEKKDLILELLLIANIGTLGLPNAGKSTLVNTITKAKPKISSHPFTTIYPTLGVIDRIKEKKIIIADIPGLISGSSNGVGLGISFLKHLERCTLLLHLIDICPYDSSNVCNNIQIIINELNNYKKKILLKKHIWTVFTKVDLVSEEKTKKLLKTILHSFPQIKKYYLISCSDSFGLEKLCNDISSFFYK</sequence>
<dbReference type="Gene3D" id="3.40.50.300">
    <property type="entry name" value="P-loop containing nucleotide triphosphate hydrolases"/>
    <property type="match status" value="1"/>
</dbReference>
<dbReference type="PROSITE" id="PS51710">
    <property type="entry name" value="G_OBG"/>
    <property type="match status" value="1"/>
</dbReference>
<dbReference type="PANTHER" id="PTHR11702">
    <property type="entry name" value="DEVELOPMENTALLY REGULATED GTP-BINDING PROTEIN-RELATED"/>
    <property type="match status" value="1"/>
</dbReference>
<comment type="cofactor">
    <cofactor evidence="8">
        <name>Mg(2+)</name>
        <dbReference type="ChEBI" id="CHEBI:18420"/>
    </cofactor>
</comment>
<dbReference type="EMBL" id="OZ060371">
    <property type="protein sequence ID" value="CAL4043399.1"/>
    <property type="molecule type" value="Genomic_DNA"/>
</dbReference>
<feature type="domain" description="Obg" evidence="10">
    <location>
        <begin position="1"/>
        <end position="159"/>
    </location>
</feature>
<reference evidence="11" key="1">
    <citation type="submission" date="2024-06" db="EMBL/GenBank/DDBJ databases">
        <authorList>
            <person name="Manzano-Marin A."/>
            <person name="Manzano-Marin A."/>
            <person name="Alejandro Manzano Marin A."/>
        </authorList>
    </citation>
    <scope>NUCLEOTIDE SEQUENCE</scope>
    <source>
        <strain evidence="11">Ancorni-2928</strain>
    </source>
</reference>
<evidence type="ECO:0000256" key="4">
    <source>
        <dbReference type="ARBA" id="ARBA00022741"/>
    </source>
</evidence>
<evidence type="ECO:0000259" key="10">
    <source>
        <dbReference type="PROSITE" id="PS51883"/>
    </source>
</evidence>
<dbReference type="InterPro" id="IPR036726">
    <property type="entry name" value="GTP1_OBG_dom_sf"/>
</dbReference>
<dbReference type="Pfam" id="PF01018">
    <property type="entry name" value="GTP1_OBG"/>
    <property type="match status" value="1"/>
</dbReference>
<dbReference type="Pfam" id="PF01926">
    <property type="entry name" value="MMR_HSR1"/>
    <property type="match status" value="1"/>
</dbReference>
<feature type="binding site" evidence="8">
    <location>
        <begin position="284"/>
        <end position="287"/>
    </location>
    <ligand>
        <name>GTP</name>
        <dbReference type="ChEBI" id="CHEBI:37565"/>
    </ligand>
</feature>
<keyword evidence="4 8" id="KW-0547">Nucleotide-binding</keyword>
<dbReference type="InterPro" id="IPR027417">
    <property type="entry name" value="P-loop_NTPase"/>
</dbReference>
<comment type="subcellular location">
    <subcellularLocation>
        <location evidence="8">Cytoplasm</location>
    </subcellularLocation>
</comment>
<dbReference type="SUPFAM" id="SSF52540">
    <property type="entry name" value="P-loop containing nucleoside triphosphate hydrolases"/>
    <property type="match status" value="1"/>
</dbReference>
<dbReference type="PRINTS" id="PR00326">
    <property type="entry name" value="GTP1OBG"/>
</dbReference>
<dbReference type="GO" id="GO:0005525">
    <property type="term" value="F:GTP binding"/>
    <property type="evidence" value="ECO:0007669"/>
    <property type="project" value="UniProtKB-UniRule"/>
</dbReference>
<name>A0AAT9IH64_9GAMM</name>
<dbReference type="HAMAP" id="MF_01454">
    <property type="entry name" value="GTPase_Obg"/>
    <property type="match status" value="1"/>
</dbReference>
<feature type="domain" description="OBG-type G" evidence="9">
    <location>
        <begin position="160"/>
        <end position="334"/>
    </location>
</feature>
<feature type="binding site" evidence="8">
    <location>
        <begin position="315"/>
        <end position="317"/>
    </location>
    <ligand>
        <name>GTP</name>
        <dbReference type="ChEBI" id="CHEBI:37565"/>
    </ligand>
</feature>
<dbReference type="InterPro" id="IPR006073">
    <property type="entry name" value="GTP-bd"/>
</dbReference>
<dbReference type="EC" id="3.6.5.-" evidence="8"/>
<dbReference type="PROSITE" id="PS51883">
    <property type="entry name" value="OBG"/>
    <property type="match status" value="1"/>
</dbReference>
<dbReference type="GO" id="GO:0043022">
    <property type="term" value="F:ribosome binding"/>
    <property type="evidence" value="ECO:0007669"/>
    <property type="project" value="UniProtKB-ARBA"/>
</dbReference>